<evidence type="ECO:0000256" key="1">
    <source>
        <dbReference type="ARBA" id="ARBA00006987"/>
    </source>
</evidence>
<name>A0A7W4VE57_9BURK</name>
<sequence length="94" mass="9981">MTASDLSVPRRRLLQAAALLAFTTARGAHSQPDKAAFPRRPVRIMVGYPAGQTVSGKIKVLAVSSKARYRALPNVPTVAEQGVPDFEVVPAGAR</sequence>
<dbReference type="AlphaFoldDB" id="A0A7W4VE57"/>
<dbReference type="RefSeq" id="WP_260154495.1">
    <property type="nucleotide sequence ID" value="NZ_JACHWF010000006.1"/>
</dbReference>
<dbReference type="EMBL" id="JACHWF010000006">
    <property type="protein sequence ID" value="MBB3009965.1"/>
    <property type="molecule type" value="Genomic_DNA"/>
</dbReference>
<accession>A0A7W4VE57</accession>
<dbReference type="PROSITE" id="PS51318">
    <property type="entry name" value="TAT"/>
    <property type="match status" value="1"/>
</dbReference>
<dbReference type="PANTHER" id="PTHR42928:SF5">
    <property type="entry name" value="BLR1237 PROTEIN"/>
    <property type="match status" value="1"/>
</dbReference>
<keyword evidence="3" id="KW-1185">Reference proteome</keyword>
<keyword evidence="2" id="KW-0675">Receptor</keyword>
<evidence type="ECO:0000313" key="2">
    <source>
        <dbReference type="EMBL" id="MBB3009965.1"/>
    </source>
</evidence>
<dbReference type="Gene3D" id="3.40.190.10">
    <property type="entry name" value="Periplasmic binding protein-like II"/>
    <property type="match status" value="1"/>
</dbReference>
<gene>
    <name evidence="2" type="ORF">FHX61_004641</name>
</gene>
<comment type="similarity">
    <text evidence="1">Belongs to the UPF0065 (bug) family.</text>
</comment>
<dbReference type="InterPro" id="IPR005064">
    <property type="entry name" value="BUG"/>
</dbReference>
<dbReference type="Proteomes" id="UP000578036">
    <property type="component" value="Unassembled WGS sequence"/>
</dbReference>
<comment type="caution">
    <text evidence="2">The sequence shown here is derived from an EMBL/GenBank/DDBJ whole genome shotgun (WGS) entry which is preliminary data.</text>
</comment>
<reference evidence="2 3" key="1">
    <citation type="submission" date="2020-08" db="EMBL/GenBank/DDBJ databases">
        <title>Genomic Encyclopedia of Type Strains, Phase IV (KMG-V): Genome sequencing to study the core and pangenomes of soil and plant-associated prokaryotes.</title>
        <authorList>
            <person name="Whitman W."/>
        </authorList>
    </citation>
    <scope>NUCLEOTIDE SEQUENCE [LARGE SCALE GENOMIC DNA]</scope>
    <source>
        <strain evidence="2 3">SLV-2362</strain>
    </source>
</reference>
<dbReference type="PANTHER" id="PTHR42928">
    <property type="entry name" value="TRICARBOXYLATE-BINDING PROTEIN"/>
    <property type="match status" value="1"/>
</dbReference>
<organism evidence="2 3">
    <name type="scientific">Cupriavidus alkaliphilus</name>
    <dbReference type="NCBI Taxonomy" id="942866"/>
    <lineage>
        <taxon>Bacteria</taxon>
        <taxon>Pseudomonadati</taxon>
        <taxon>Pseudomonadota</taxon>
        <taxon>Betaproteobacteria</taxon>
        <taxon>Burkholderiales</taxon>
        <taxon>Burkholderiaceae</taxon>
        <taxon>Cupriavidus</taxon>
    </lineage>
</organism>
<dbReference type="InterPro" id="IPR006311">
    <property type="entry name" value="TAT_signal"/>
</dbReference>
<proteinExistence type="inferred from homology"/>
<evidence type="ECO:0000313" key="3">
    <source>
        <dbReference type="Proteomes" id="UP000578036"/>
    </source>
</evidence>
<protein>
    <submittedName>
        <fullName evidence="2">Tripartite-type tricarboxylate transporter receptor subunit TctC</fullName>
    </submittedName>
</protein>